<proteinExistence type="inferred from homology"/>
<gene>
    <name evidence="8" type="primary">atpH</name>
    <name evidence="9" type="ORF">LPB142_05175</name>
</gene>
<dbReference type="HAMAP" id="MF_01416">
    <property type="entry name" value="ATP_synth_delta_bact"/>
    <property type="match status" value="1"/>
</dbReference>
<keyword evidence="7 8" id="KW-0066">ATP synthesis</keyword>
<evidence type="ECO:0000256" key="3">
    <source>
        <dbReference type="ARBA" id="ARBA00022781"/>
    </source>
</evidence>
<protein>
    <recommendedName>
        <fullName evidence="8">ATP synthase subunit delta</fullName>
    </recommendedName>
    <alternativeName>
        <fullName evidence="8">ATP synthase F(1) sector subunit delta</fullName>
    </alternativeName>
    <alternativeName>
        <fullName evidence="8">F-type ATPase subunit delta</fullName>
        <shortName evidence="8">F-ATPase subunit delta</shortName>
    </alternativeName>
</protein>
<evidence type="ECO:0000313" key="10">
    <source>
        <dbReference type="Proteomes" id="UP000176562"/>
    </source>
</evidence>
<dbReference type="SUPFAM" id="SSF47928">
    <property type="entry name" value="N-terminal domain of the delta subunit of the F1F0-ATP synthase"/>
    <property type="match status" value="1"/>
</dbReference>
<dbReference type="InterPro" id="IPR000711">
    <property type="entry name" value="ATPase_OSCP/dsu"/>
</dbReference>
<dbReference type="GO" id="GO:0046933">
    <property type="term" value="F:proton-transporting ATP synthase activity, rotational mechanism"/>
    <property type="evidence" value="ECO:0007669"/>
    <property type="project" value="UniProtKB-UniRule"/>
</dbReference>
<dbReference type="InterPro" id="IPR026015">
    <property type="entry name" value="ATP_synth_OSCP/delta_N_sf"/>
</dbReference>
<keyword evidence="2 8" id="KW-0813">Transport</keyword>
<dbReference type="GO" id="GO:0005886">
    <property type="term" value="C:plasma membrane"/>
    <property type="evidence" value="ECO:0007669"/>
    <property type="project" value="UniProtKB-SubCell"/>
</dbReference>
<evidence type="ECO:0000256" key="5">
    <source>
        <dbReference type="ARBA" id="ARBA00023136"/>
    </source>
</evidence>
<dbReference type="Gene3D" id="1.10.520.20">
    <property type="entry name" value="N-terminal domain of the delta subunit of the F1F0-ATP synthase"/>
    <property type="match status" value="1"/>
</dbReference>
<evidence type="ECO:0000256" key="4">
    <source>
        <dbReference type="ARBA" id="ARBA00023065"/>
    </source>
</evidence>
<organism evidence="9 10">
    <name type="scientific">Rhodobacter xanthinilyticus</name>
    <dbReference type="NCBI Taxonomy" id="1850250"/>
    <lineage>
        <taxon>Bacteria</taxon>
        <taxon>Pseudomonadati</taxon>
        <taxon>Pseudomonadota</taxon>
        <taxon>Alphaproteobacteria</taxon>
        <taxon>Rhodobacterales</taxon>
        <taxon>Rhodobacter group</taxon>
        <taxon>Rhodobacter</taxon>
    </lineage>
</organism>
<accession>A0A1D9MA88</accession>
<reference evidence="9 10" key="1">
    <citation type="submission" date="2016-10" db="EMBL/GenBank/DDBJ databases">
        <title>Rhodobacter sp. LPB0142, isolated from sea water.</title>
        <authorList>
            <person name="Kim E."/>
            <person name="Yi H."/>
        </authorList>
    </citation>
    <scope>NUCLEOTIDE SEQUENCE [LARGE SCALE GENOMIC DNA]</scope>
    <source>
        <strain evidence="9 10">LPB0142</strain>
    </source>
</reference>
<dbReference type="NCBIfam" id="TIGR01145">
    <property type="entry name" value="ATP_synt_delta"/>
    <property type="match status" value="1"/>
</dbReference>
<dbReference type="Pfam" id="PF00213">
    <property type="entry name" value="OSCP"/>
    <property type="match status" value="1"/>
</dbReference>
<comment type="similarity">
    <text evidence="8">Belongs to the ATPase delta chain family.</text>
</comment>
<keyword evidence="4 8" id="KW-0406">Ion transport</keyword>
<evidence type="ECO:0000313" key="9">
    <source>
        <dbReference type="EMBL" id="AOZ68782.1"/>
    </source>
</evidence>
<dbReference type="GO" id="GO:0045259">
    <property type="term" value="C:proton-transporting ATP synthase complex"/>
    <property type="evidence" value="ECO:0007669"/>
    <property type="project" value="UniProtKB-KW"/>
</dbReference>
<name>A0A1D9MA88_9RHOB</name>
<comment type="subcellular location">
    <subcellularLocation>
        <location evidence="8">Cell membrane</location>
        <topology evidence="8">Peripheral membrane protein</topology>
    </subcellularLocation>
    <subcellularLocation>
        <location evidence="1">Membrane</location>
    </subcellularLocation>
</comment>
<dbReference type="STRING" id="1850250.LPB142_05175"/>
<evidence type="ECO:0000256" key="2">
    <source>
        <dbReference type="ARBA" id="ARBA00022448"/>
    </source>
</evidence>
<dbReference type="InterPro" id="IPR020781">
    <property type="entry name" value="ATPase_OSCP/d_CS"/>
</dbReference>
<dbReference type="PRINTS" id="PR00125">
    <property type="entry name" value="ATPASEDELTA"/>
</dbReference>
<dbReference type="KEGG" id="rhp:LPB142_05175"/>
<dbReference type="NCBIfam" id="NF004406">
    <property type="entry name" value="PRK05758.3-2"/>
    <property type="match status" value="1"/>
</dbReference>
<keyword evidence="6 8" id="KW-0139">CF(1)</keyword>
<sequence>MSEPASISAAIAGRYATAIFEIAREAGALGALEADVAALQSALAESADLRDLIASPLYGRDEQAAVIGALGTKMGLTAAMAGGLGLMASKRRLFALPQLLKALSAAIAEEKGEVTADVTSATALSTAQAEKLAEALKTKTGKTVKLNIAVDESLIGGMIVKLGSRMIDTSVKAKLASLQNAMKEVG</sequence>
<dbReference type="Proteomes" id="UP000176562">
    <property type="component" value="Chromosome"/>
</dbReference>
<comment type="function">
    <text evidence="8">F(1)F(0) ATP synthase produces ATP from ADP in the presence of a proton or sodium gradient. F-type ATPases consist of two structural domains, F(1) containing the extramembraneous catalytic core and F(0) containing the membrane proton channel, linked together by a central stalk and a peripheral stalk. During catalysis, ATP synthesis in the catalytic domain of F(1) is coupled via a rotary mechanism of the central stalk subunits to proton translocation.</text>
</comment>
<dbReference type="RefSeq" id="WP_068767609.1">
    <property type="nucleotide sequence ID" value="NZ_CP017781.1"/>
</dbReference>
<dbReference type="AlphaFoldDB" id="A0A1D9MA88"/>
<evidence type="ECO:0000256" key="1">
    <source>
        <dbReference type="ARBA" id="ARBA00004370"/>
    </source>
</evidence>
<dbReference type="PROSITE" id="PS00389">
    <property type="entry name" value="ATPASE_DELTA"/>
    <property type="match status" value="1"/>
</dbReference>
<evidence type="ECO:0000256" key="7">
    <source>
        <dbReference type="ARBA" id="ARBA00023310"/>
    </source>
</evidence>
<evidence type="ECO:0000256" key="8">
    <source>
        <dbReference type="HAMAP-Rule" id="MF_01416"/>
    </source>
</evidence>
<keyword evidence="10" id="KW-1185">Reference proteome</keyword>
<comment type="function">
    <text evidence="8">This protein is part of the stalk that links CF(0) to CF(1). It either transmits conformational changes from CF(0) to CF(1) or is implicated in proton conduction.</text>
</comment>
<evidence type="ECO:0000256" key="6">
    <source>
        <dbReference type="ARBA" id="ARBA00023196"/>
    </source>
</evidence>
<dbReference type="EMBL" id="CP017781">
    <property type="protein sequence ID" value="AOZ68782.1"/>
    <property type="molecule type" value="Genomic_DNA"/>
</dbReference>
<keyword evidence="5 8" id="KW-0472">Membrane</keyword>
<dbReference type="PANTHER" id="PTHR11910">
    <property type="entry name" value="ATP SYNTHASE DELTA CHAIN"/>
    <property type="match status" value="1"/>
</dbReference>
<keyword evidence="8" id="KW-1003">Cell membrane</keyword>
<keyword evidence="3 8" id="KW-0375">Hydrogen ion transport</keyword>